<comment type="caution">
    <text evidence="1">The sequence shown here is derived from an EMBL/GenBank/DDBJ whole genome shotgun (WGS) entry which is preliminary data.</text>
</comment>
<keyword evidence="2" id="KW-1185">Reference proteome</keyword>
<dbReference type="EMBL" id="LSTO01000001">
    <property type="protein sequence ID" value="OWW20513.1"/>
    <property type="molecule type" value="Genomic_DNA"/>
</dbReference>
<dbReference type="AlphaFoldDB" id="A0A254TIX0"/>
<gene>
    <name evidence="1" type="ORF">AYR66_14475</name>
</gene>
<name>A0A254TIX0_9BURK</name>
<reference evidence="1 2" key="1">
    <citation type="submission" date="2016-02" db="EMBL/GenBank/DDBJ databases">
        <authorList>
            <person name="Wen L."/>
            <person name="He K."/>
            <person name="Yang H."/>
        </authorList>
    </citation>
    <scope>NUCLEOTIDE SEQUENCE [LARGE SCALE GENOMIC DNA]</scope>
    <source>
        <strain evidence="1 2">TSA40</strain>
    </source>
</reference>
<organism evidence="1 2">
    <name type="scientific">Noviherbaspirillum denitrificans</name>
    <dbReference type="NCBI Taxonomy" id="1968433"/>
    <lineage>
        <taxon>Bacteria</taxon>
        <taxon>Pseudomonadati</taxon>
        <taxon>Pseudomonadota</taxon>
        <taxon>Betaproteobacteria</taxon>
        <taxon>Burkholderiales</taxon>
        <taxon>Oxalobacteraceae</taxon>
        <taxon>Noviherbaspirillum</taxon>
    </lineage>
</organism>
<protein>
    <submittedName>
        <fullName evidence="1">Uncharacterized protein</fullName>
    </submittedName>
</protein>
<evidence type="ECO:0000313" key="2">
    <source>
        <dbReference type="Proteomes" id="UP000197535"/>
    </source>
</evidence>
<sequence>MQGHEIVTVAREHDAHVGMVFNLVLQALGDREHDILLAAAGAADGAGILASVAWVERNRDHARHRRRLFFPGLGLGHLHFRLRWCRLGFGFGDGRLDVGWLVPLAFLEQGEDGVRRVDRVQVKDQAVAVLADRGEREHLRVDFFLEVEHQAHHVRTVLPDAHLLDVGIVRLDLCDQLLQRRVELEAFDIDHQPFGILDDEMAGFQVGVVFQRDAGVVFGRPDAHGHDTGRVRGQWGKNGEKEGAAGFEKCAAGSRDYRFGANFSRSRH</sequence>
<proteinExistence type="predicted"/>
<evidence type="ECO:0000313" key="1">
    <source>
        <dbReference type="EMBL" id="OWW20513.1"/>
    </source>
</evidence>
<accession>A0A254TIX0</accession>
<dbReference type="Proteomes" id="UP000197535">
    <property type="component" value="Unassembled WGS sequence"/>
</dbReference>